<dbReference type="InterPro" id="IPR003746">
    <property type="entry name" value="DUF167"/>
</dbReference>
<protein>
    <recommendedName>
        <fullName evidence="2">UPF0235 protein PZE19_10045</fullName>
    </recommendedName>
</protein>
<accession>A0ABT6F980</accession>
<dbReference type="NCBIfam" id="TIGR00251">
    <property type="entry name" value="DUF167 family protein"/>
    <property type="match status" value="1"/>
</dbReference>
<proteinExistence type="inferred from homology"/>
<gene>
    <name evidence="3" type="ORF">PZE19_10045</name>
</gene>
<sequence>MIELTPSKEGVLVNVHAQPGARRSGVLGEHAGAIRVAVTAAPDKGKANAAILDVLAQALGLRTSQLALISGETSRRKRVLLADITPEDAGRRIAEALPIPKPEVDSR</sequence>
<dbReference type="InterPro" id="IPR036591">
    <property type="entry name" value="YggU-like_sf"/>
</dbReference>
<evidence type="ECO:0000313" key="3">
    <source>
        <dbReference type="EMBL" id="MDG3004115.1"/>
    </source>
</evidence>
<dbReference type="Proteomes" id="UP001216907">
    <property type="component" value="Unassembled WGS sequence"/>
</dbReference>
<keyword evidence="4" id="KW-1185">Reference proteome</keyword>
<dbReference type="Gene3D" id="3.30.1200.10">
    <property type="entry name" value="YggU-like"/>
    <property type="match status" value="1"/>
</dbReference>
<organism evidence="3 4">
    <name type="scientific">Paludisphaera mucosa</name>
    <dbReference type="NCBI Taxonomy" id="3030827"/>
    <lineage>
        <taxon>Bacteria</taxon>
        <taxon>Pseudomonadati</taxon>
        <taxon>Planctomycetota</taxon>
        <taxon>Planctomycetia</taxon>
        <taxon>Isosphaerales</taxon>
        <taxon>Isosphaeraceae</taxon>
        <taxon>Paludisphaera</taxon>
    </lineage>
</organism>
<dbReference type="PANTHER" id="PTHR13420">
    <property type="entry name" value="UPF0235 PROTEIN C15ORF40"/>
    <property type="match status" value="1"/>
</dbReference>
<dbReference type="RefSeq" id="WP_277860477.1">
    <property type="nucleotide sequence ID" value="NZ_JARRAG010000002.1"/>
</dbReference>
<evidence type="ECO:0000256" key="1">
    <source>
        <dbReference type="ARBA" id="ARBA00010364"/>
    </source>
</evidence>
<dbReference type="SMART" id="SM01152">
    <property type="entry name" value="DUF167"/>
    <property type="match status" value="1"/>
</dbReference>
<dbReference type="HAMAP" id="MF_00634">
    <property type="entry name" value="UPF0235"/>
    <property type="match status" value="1"/>
</dbReference>
<dbReference type="EMBL" id="JARRAG010000002">
    <property type="protein sequence ID" value="MDG3004115.1"/>
    <property type="molecule type" value="Genomic_DNA"/>
</dbReference>
<dbReference type="Pfam" id="PF02594">
    <property type="entry name" value="DUF167"/>
    <property type="match status" value="1"/>
</dbReference>
<comment type="similarity">
    <text evidence="1 2">Belongs to the UPF0235 family.</text>
</comment>
<dbReference type="SUPFAM" id="SSF69786">
    <property type="entry name" value="YggU-like"/>
    <property type="match status" value="1"/>
</dbReference>
<comment type="caution">
    <text evidence="3">The sequence shown here is derived from an EMBL/GenBank/DDBJ whole genome shotgun (WGS) entry which is preliminary data.</text>
</comment>
<name>A0ABT6F980_9BACT</name>
<evidence type="ECO:0000256" key="2">
    <source>
        <dbReference type="HAMAP-Rule" id="MF_00634"/>
    </source>
</evidence>
<evidence type="ECO:0000313" key="4">
    <source>
        <dbReference type="Proteomes" id="UP001216907"/>
    </source>
</evidence>
<dbReference type="PANTHER" id="PTHR13420:SF7">
    <property type="entry name" value="UPF0235 PROTEIN C15ORF40"/>
    <property type="match status" value="1"/>
</dbReference>
<reference evidence="3 4" key="1">
    <citation type="submission" date="2023-03" db="EMBL/GenBank/DDBJ databases">
        <title>Paludisphaera mucosa sp. nov. a novel planctomycete from northern fen.</title>
        <authorList>
            <person name="Ivanova A."/>
        </authorList>
    </citation>
    <scope>NUCLEOTIDE SEQUENCE [LARGE SCALE GENOMIC DNA]</scope>
    <source>
        <strain evidence="3 4">Pla2</strain>
    </source>
</reference>